<dbReference type="EMBL" id="WHVB01000002">
    <property type="protein sequence ID" value="KAF8485897.1"/>
    <property type="molecule type" value="Genomic_DNA"/>
</dbReference>
<dbReference type="GO" id="GO:0005737">
    <property type="term" value="C:cytoplasm"/>
    <property type="evidence" value="ECO:0007669"/>
    <property type="project" value="TreeGrafter"/>
</dbReference>
<accession>A0A9P5TD99</accession>
<feature type="domain" description="Peptidase C14 caspase" evidence="3">
    <location>
        <begin position="350"/>
        <end position="604"/>
    </location>
</feature>
<evidence type="ECO:0000313" key="4">
    <source>
        <dbReference type="EMBL" id="KAF8485897.1"/>
    </source>
</evidence>
<dbReference type="GO" id="GO:0006508">
    <property type="term" value="P:proteolysis"/>
    <property type="evidence" value="ECO:0007669"/>
    <property type="project" value="InterPro"/>
</dbReference>
<dbReference type="PANTHER" id="PTHR48104:SF30">
    <property type="entry name" value="METACASPASE-1"/>
    <property type="match status" value="1"/>
</dbReference>
<evidence type="ECO:0000256" key="1">
    <source>
        <dbReference type="ARBA" id="ARBA00009005"/>
    </source>
</evidence>
<feature type="region of interest" description="Disordered" evidence="2">
    <location>
        <begin position="714"/>
        <end position="736"/>
    </location>
</feature>
<dbReference type="OrthoDB" id="3223806at2759"/>
<dbReference type="Proteomes" id="UP000759537">
    <property type="component" value="Unassembled WGS sequence"/>
</dbReference>
<dbReference type="PANTHER" id="PTHR48104">
    <property type="entry name" value="METACASPASE-4"/>
    <property type="match status" value="1"/>
</dbReference>
<dbReference type="InterPro" id="IPR011600">
    <property type="entry name" value="Pept_C14_caspase"/>
</dbReference>
<protein>
    <submittedName>
        <fullName evidence="4">Caspase domain-containing protein</fullName>
    </submittedName>
</protein>
<reference evidence="4" key="2">
    <citation type="journal article" date="2020" name="Nat. Commun.">
        <title>Large-scale genome sequencing of mycorrhizal fungi provides insights into the early evolution of symbiotic traits.</title>
        <authorList>
            <person name="Miyauchi S."/>
            <person name="Kiss E."/>
            <person name="Kuo A."/>
            <person name="Drula E."/>
            <person name="Kohler A."/>
            <person name="Sanchez-Garcia M."/>
            <person name="Morin E."/>
            <person name="Andreopoulos B."/>
            <person name="Barry K.W."/>
            <person name="Bonito G."/>
            <person name="Buee M."/>
            <person name="Carver A."/>
            <person name="Chen C."/>
            <person name="Cichocki N."/>
            <person name="Clum A."/>
            <person name="Culley D."/>
            <person name="Crous P.W."/>
            <person name="Fauchery L."/>
            <person name="Girlanda M."/>
            <person name="Hayes R.D."/>
            <person name="Keri Z."/>
            <person name="LaButti K."/>
            <person name="Lipzen A."/>
            <person name="Lombard V."/>
            <person name="Magnuson J."/>
            <person name="Maillard F."/>
            <person name="Murat C."/>
            <person name="Nolan M."/>
            <person name="Ohm R.A."/>
            <person name="Pangilinan J."/>
            <person name="Pereira M.F."/>
            <person name="Perotto S."/>
            <person name="Peter M."/>
            <person name="Pfister S."/>
            <person name="Riley R."/>
            <person name="Sitrit Y."/>
            <person name="Stielow J.B."/>
            <person name="Szollosi G."/>
            <person name="Zifcakova L."/>
            <person name="Stursova M."/>
            <person name="Spatafora J.W."/>
            <person name="Tedersoo L."/>
            <person name="Vaario L.M."/>
            <person name="Yamada A."/>
            <person name="Yan M."/>
            <person name="Wang P."/>
            <person name="Xu J."/>
            <person name="Bruns T."/>
            <person name="Baldrian P."/>
            <person name="Vilgalys R."/>
            <person name="Dunand C."/>
            <person name="Henrissat B."/>
            <person name="Grigoriev I.V."/>
            <person name="Hibbett D."/>
            <person name="Nagy L.G."/>
            <person name="Martin F.M."/>
        </authorList>
    </citation>
    <scope>NUCLEOTIDE SEQUENCE</scope>
    <source>
        <strain evidence="4">Prilba</strain>
    </source>
</reference>
<organism evidence="4 5">
    <name type="scientific">Russula ochroleuca</name>
    <dbReference type="NCBI Taxonomy" id="152965"/>
    <lineage>
        <taxon>Eukaryota</taxon>
        <taxon>Fungi</taxon>
        <taxon>Dikarya</taxon>
        <taxon>Basidiomycota</taxon>
        <taxon>Agaricomycotina</taxon>
        <taxon>Agaricomycetes</taxon>
        <taxon>Russulales</taxon>
        <taxon>Russulaceae</taxon>
        <taxon>Russula</taxon>
    </lineage>
</organism>
<dbReference type="AlphaFoldDB" id="A0A9P5TD99"/>
<reference evidence="4" key="1">
    <citation type="submission" date="2019-10" db="EMBL/GenBank/DDBJ databases">
        <authorList>
            <consortium name="DOE Joint Genome Institute"/>
            <person name="Kuo A."/>
            <person name="Miyauchi S."/>
            <person name="Kiss E."/>
            <person name="Drula E."/>
            <person name="Kohler A."/>
            <person name="Sanchez-Garcia M."/>
            <person name="Andreopoulos B."/>
            <person name="Barry K.W."/>
            <person name="Bonito G."/>
            <person name="Buee M."/>
            <person name="Carver A."/>
            <person name="Chen C."/>
            <person name="Cichocki N."/>
            <person name="Clum A."/>
            <person name="Culley D."/>
            <person name="Crous P.W."/>
            <person name="Fauchery L."/>
            <person name="Girlanda M."/>
            <person name="Hayes R."/>
            <person name="Keri Z."/>
            <person name="LaButti K."/>
            <person name="Lipzen A."/>
            <person name="Lombard V."/>
            <person name="Magnuson J."/>
            <person name="Maillard F."/>
            <person name="Morin E."/>
            <person name="Murat C."/>
            <person name="Nolan M."/>
            <person name="Ohm R."/>
            <person name="Pangilinan J."/>
            <person name="Pereira M."/>
            <person name="Perotto S."/>
            <person name="Peter M."/>
            <person name="Riley R."/>
            <person name="Sitrit Y."/>
            <person name="Stielow B."/>
            <person name="Szollosi G."/>
            <person name="Zifcakova L."/>
            <person name="Stursova M."/>
            <person name="Spatafora J.W."/>
            <person name="Tedersoo L."/>
            <person name="Vaario L.-M."/>
            <person name="Yamada A."/>
            <person name="Yan M."/>
            <person name="Wang P."/>
            <person name="Xu J."/>
            <person name="Bruns T."/>
            <person name="Baldrian P."/>
            <person name="Vilgalys R."/>
            <person name="Henrissat B."/>
            <person name="Grigoriev I.V."/>
            <person name="Hibbett D."/>
            <person name="Nagy L.G."/>
            <person name="Martin F.M."/>
        </authorList>
    </citation>
    <scope>NUCLEOTIDE SEQUENCE</scope>
    <source>
        <strain evidence="4">Prilba</strain>
    </source>
</reference>
<dbReference type="Pfam" id="PF00656">
    <property type="entry name" value="Peptidase_C14"/>
    <property type="match status" value="1"/>
</dbReference>
<keyword evidence="5" id="KW-1185">Reference proteome</keyword>
<proteinExistence type="inferred from homology"/>
<sequence>MMDLLGGSNIEIHKVSCDSPPTNGLSGPNTDVASVKVAMISLTFQNWNTASPPQWSTLASQNIDLDHTNESRGTPPAVPGNLQVSTIVQNALGESHPTYSQVAVSSCSHSGMPVGYDAVIDTSQALQQPPTGRSTRSELYLVRSANETNSPASDYSRVSQFGPSPYYPSSSFPVRVFSEPNAPGPLRGVYFTSNYYYGDAPQGGTTYPTHGSVTFSHFHVFESRLVTMLGHESPHDTSQALQRLPVAQSTRTVYIPSYWVDEPQPYLPRIRQQSLPWSPSQGTGVRNAMRESYSQSANEPRSSYPLGFIHPQNPGPMTPAWSPSQCPAGVQNTLAGPYSQGAGHTMIIKKRKAVIIGIDYSQHPNPRFRLRHCTEDAYAMANFFCDNYGSKRDDIHVMTDKTPWDLPTKDNILGAMRTLVYDAQPGDSIVFYSYCLVSGHGLQIKDADANGDELNGLDECICAIDYRGDDPYLNHNTPGLIVDNVMHELMVKPLPRLTAIFDSRHSEAPLCSFLIFVYVLDDTPAPNKHPRILHQTTSYADVVSLSTGTSKDEGFETDRGGALRCAFIESVRTFGDTLTYKELLWSIRDYMKRQGFLLRPQLSTSHEIVCPRTPSEPGGVVPFIVTAGHPTLSGSVFSTVLGVTVLHSPPIFPAQNTQYMPDDEGSGMSIWQRTGSGVYRQVPAAGSVLDLYKVPQSSSPTAVQTKPHFNSIDIHVPGAQGLSQSPHSSGVGQQQRMPHDNTMLYFNGVCAPARAPATEAVRNPMLSAWPKNLHLEFVATPNIPTLDIQASMHDAEAAVLRIDGTDSNMSSPCKTSGSIQGNHSHQQIHLEFVGYRDGSVPYFYVVGEHDGARMIPPLVTLSGNSLDEDVFRGCISGIKMIKDFRERDPNGFSYHLSPITVGQRDDAEYPSECPDFLSSHTSWHPNWNNVRDELKNVNVKLSRILVNPHPEFQQPFFEILCMCPTPRLYASPYDTILLSGFRPASELGGNAFLYHPHSLRNMLNSSSINTARIAHQFPCPRNTIHNE</sequence>
<comment type="similarity">
    <text evidence="1">Belongs to the peptidase C14B family.</text>
</comment>
<dbReference type="GO" id="GO:0004197">
    <property type="term" value="F:cysteine-type endopeptidase activity"/>
    <property type="evidence" value="ECO:0007669"/>
    <property type="project" value="InterPro"/>
</dbReference>
<comment type="caution">
    <text evidence="4">The sequence shown here is derived from an EMBL/GenBank/DDBJ whole genome shotgun (WGS) entry which is preliminary data.</text>
</comment>
<evidence type="ECO:0000256" key="2">
    <source>
        <dbReference type="SAM" id="MobiDB-lite"/>
    </source>
</evidence>
<feature type="compositionally biased region" description="Polar residues" evidence="2">
    <location>
        <begin position="721"/>
        <end position="736"/>
    </location>
</feature>
<evidence type="ECO:0000259" key="3">
    <source>
        <dbReference type="Pfam" id="PF00656"/>
    </source>
</evidence>
<gene>
    <name evidence="4" type="ORF">DFH94DRAFT_159271</name>
</gene>
<evidence type="ECO:0000313" key="5">
    <source>
        <dbReference type="Proteomes" id="UP000759537"/>
    </source>
</evidence>
<name>A0A9P5TD99_9AGAM</name>
<dbReference type="Gene3D" id="3.40.50.12660">
    <property type="match status" value="1"/>
</dbReference>
<dbReference type="InterPro" id="IPR050452">
    <property type="entry name" value="Metacaspase"/>
</dbReference>